<proteinExistence type="predicted"/>
<evidence type="ECO:0000313" key="2">
    <source>
        <dbReference type="Proteomes" id="UP001359485"/>
    </source>
</evidence>
<accession>A0ABR1AHT3</accession>
<dbReference type="EMBL" id="JAWJWF010000048">
    <property type="protein sequence ID" value="KAK6619924.1"/>
    <property type="molecule type" value="Genomic_DNA"/>
</dbReference>
<sequence length="101" mass="11766">MVSVFEEVREGLNCTKKTHYELEHIPIENGQKKLFLEVFNWEQYKLFCGLLEKIFITVIRFCVFTVGGYLWIFCKPPVYVGCVAVTLISTLLKMKPTPDSR</sequence>
<gene>
    <name evidence="1" type="ORF">RUM44_006324</name>
</gene>
<keyword evidence="2" id="KW-1185">Reference proteome</keyword>
<organism evidence="1 2">
    <name type="scientific">Polyplax serrata</name>
    <name type="common">Common mouse louse</name>
    <dbReference type="NCBI Taxonomy" id="468196"/>
    <lineage>
        <taxon>Eukaryota</taxon>
        <taxon>Metazoa</taxon>
        <taxon>Ecdysozoa</taxon>
        <taxon>Arthropoda</taxon>
        <taxon>Hexapoda</taxon>
        <taxon>Insecta</taxon>
        <taxon>Pterygota</taxon>
        <taxon>Neoptera</taxon>
        <taxon>Paraneoptera</taxon>
        <taxon>Psocodea</taxon>
        <taxon>Troctomorpha</taxon>
        <taxon>Phthiraptera</taxon>
        <taxon>Anoplura</taxon>
        <taxon>Polyplacidae</taxon>
        <taxon>Polyplax</taxon>
    </lineage>
</organism>
<name>A0ABR1AHT3_POLSC</name>
<dbReference type="Proteomes" id="UP001359485">
    <property type="component" value="Unassembled WGS sequence"/>
</dbReference>
<comment type="caution">
    <text evidence="1">The sequence shown here is derived from an EMBL/GenBank/DDBJ whole genome shotgun (WGS) entry which is preliminary data.</text>
</comment>
<reference evidence="1 2" key="1">
    <citation type="submission" date="2023-09" db="EMBL/GenBank/DDBJ databases">
        <title>Genomes of two closely related lineages of the louse Polyplax serrata with different host specificities.</title>
        <authorList>
            <person name="Martinu J."/>
            <person name="Tarabai H."/>
            <person name="Stefka J."/>
            <person name="Hypsa V."/>
        </authorList>
    </citation>
    <scope>NUCLEOTIDE SEQUENCE [LARGE SCALE GENOMIC DNA]</scope>
    <source>
        <strain evidence="1">98ZLc_SE</strain>
    </source>
</reference>
<evidence type="ECO:0000313" key="1">
    <source>
        <dbReference type="EMBL" id="KAK6619924.1"/>
    </source>
</evidence>
<protein>
    <submittedName>
        <fullName evidence="1">Uncharacterized protein</fullName>
    </submittedName>
</protein>